<dbReference type="EMBL" id="JACTAM010000022">
    <property type="protein sequence ID" value="KAI2650624.1"/>
    <property type="molecule type" value="Genomic_DNA"/>
</dbReference>
<dbReference type="Proteomes" id="UP000830375">
    <property type="component" value="Unassembled WGS sequence"/>
</dbReference>
<dbReference type="PANTHER" id="PTHR37984:SF5">
    <property type="entry name" value="PROTEIN NYNRIN-LIKE"/>
    <property type="match status" value="1"/>
</dbReference>
<dbReference type="EC" id="3.1.26.4" evidence="2"/>
<dbReference type="Gene3D" id="3.10.20.370">
    <property type="match status" value="1"/>
</dbReference>
<dbReference type="PROSITE" id="PS50994">
    <property type="entry name" value="INTEGRASE"/>
    <property type="match status" value="1"/>
</dbReference>
<dbReference type="Gene3D" id="3.10.10.10">
    <property type="entry name" value="HIV Type 1 Reverse Transcriptase, subunit A, domain 1"/>
    <property type="match status" value="1"/>
</dbReference>
<dbReference type="SUPFAM" id="SSF53098">
    <property type="entry name" value="Ribonuclease H-like"/>
    <property type="match status" value="1"/>
</dbReference>
<comment type="similarity">
    <text evidence="1">Belongs to the beta type-B retroviral polymerase family. HERV class-II K(HML-2) pol subfamily.</text>
</comment>
<feature type="compositionally biased region" description="Polar residues" evidence="4">
    <location>
        <begin position="150"/>
        <end position="175"/>
    </location>
</feature>
<evidence type="ECO:0000256" key="3">
    <source>
        <dbReference type="ARBA" id="ARBA00023268"/>
    </source>
</evidence>
<dbReference type="Pfam" id="PF00665">
    <property type="entry name" value="rve"/>
    <property type="match status" value="1"/>
</dbReference>
<dbReference type="Pfam" id="PF17919">
    <property type="entry name" value="RT_RNaseH_2"/>
    <property type="match status" value="1"/>
</dbReference>
<evidence type="ECO:0000256" key="1">
    <source>
        <dbReference type="ARBA" id="ARBA00010879"/>
    </source>
</evidence>
<dbReference type="InterPro" id="IPR001584">
    <property type="entry name" value="Integrase_cat-core"/>
</dbReference>
<dbReference type="InterPro" id="IPR000477">
    <property type="entry name" value="RT_dom"/>
</dbReference>
<dbReference type="Gene3D" id="3.30.420.10">
    <property type="entry name" value="Ribonuclease H-like superfamily/Ribonuclease H"/>
    <property type="match status" value="1"/>
</dbReference>
<dbReference type="InterPro" id="IPR041577">
    <property type="entry name" value="RT_RNaseH_2"/>
</dbReference>
<dbReference type="InterPro" id="IPR043502">
    <property type="entry name" value="DNA/RNA_pol_sf"/>
</dbReference>
<keyword evidence="8" id="KW-1185">Reference proteome</keyword>
<keyword evidence="3" id="KW-0511">Multifunctional enzyme</keyword>
<organism evidence="7 8">
    <name type="scientific">Labeo rohita</name>
    <name type="common">Indian major carp</name>
    <name type="synonym">Cyprinus rohita</name>
    <dbReference type="NCBI Taxonomy" id="84645"/>
    <lineage>
        <taxon>Eukaryota</taxon>
        <taxon>Metazoa</taxon>
        <taxon>Chordata</taxon>
        <taxon>Craniata</taxon>
        <taxon>Vertebrata</taxon>
        <taxon>Euteleostomi</taxon>
        <taxon>Actinopterygii</taxon>
        <taxon>Neopterygii</taxon>
        <taxon>Teleostei</taxon>
        <taxon>Ostariophysi</taxon>
        <taxon>Cypriniformes</taxon>
        <taxon>Cyprinidae</taxon>
        <taxon>Labeoninae</taxon>
        <taxon>Labeonini</taxon>
        <taxon>Labeo</taxon>
    </lineage>
</organism>
<feature type="domain" description="Reverse transcriptase" evidence="5">
    <location>
        <begin position="959"/>
        <end position="1136"/>
    </location>
</feature>
<evidence type="ECO:0000256" key="2">
    <source>
        <dbReference type="ARBA" id="ARBA00012180"/>
    </source>
</evidence>
<evidence type="ECO:0000259" key="6">
    <source>
        <dbReference type="PROSITE" id="PS50994"/>
    </source>
</evidence>
<dbReference type="InterPro" id="IPR012337">
    <property type="entry name" value="RNaseH-like_sf"/>
</dbReference>
<dbReference type="InterPro" id="IPR043128">
    <property type="entry name" value="Rev_trsase/Diguanyl_cyclase"/>
</dbReference>
<accession>A0ABQ8LJT7</accession>
<dbReference type="InterPro" id="IPR036397">
    <property type="entry name" value="RNaseH_sf"/>
</dbReference>
<dbReference type="InterPro" id="IPR050951">
    <property type="entry name" value="Retrovirus_Pol_polyprotein"/>
</dbReference>
<comment type="caution">
    <text evidence="7">The sequence shown here is derived from an EMBL/GenBank/DDBJ whole genome shotgun (WGS) entry which is preliminary data.</text>
</comment>
<dbReference type="PANTHER" id="PTHR37984">
    <property type="entry name" value="PROTEIN CBG26694"/>
    <property type="match status" value="1"/>
</dbReference>
<dbReference type="InterPro" id="IPR054465">
    <property type="entry name" value="Integrase_p58-like_C"/>
</dbReference>
<feature type="region of interest" description="Disordered" evidence="4">
    <location>
        <begin position="138"/>
        <end position="175"/>
    </location>
</feature>
<dbReference type="CDD" id="cd09274">
    <property type="entry name" value="RNase_HI_RT_Ty3"/>
    <property type="match status" value="1"/>
</dbReference>
<dbReference type="Pfam" id="PF22938">
    <property type="entry name" value="Integrase_p58_C"/>
    <property type="match status" value="1"/>
</dbReference>
<evidence type="ECO:0000313" key="7">
    <source>
        <dbReference type="EMBL" id="KAI2650624.1"/>
    </source>
</evidence>
<dbReference type="Pfam" id="PF00078">
    <property type="entry name" value="RVT_1"/>
    <property type="match status" value="1"/>
</dbReference>
<evidence type="ECO:0000256" key="4">
    <source>
        <dbReference type="SAM" id="MobiDB-lite"/>
    </source>
</evidence>
<dbReference type="PROSITE" id="PS50878">
    <property type="entry name" value="RT_POL"/>
    <property type="match status" value="1"/>
</dbReference>
<dbReference type="CDD" id="cd01647">
    <property type="entry name" value="RT_LTR"/>
    <property type="match status" value="1"/>
</dbReference>
<evidence type="ECO:0000313" key="8">
    <source>
        <dbReference type="Proteomes" id="UP000830375"/>
    </source>
</evidence>
<dbReference type="Gene3D" id="3.30.70.270">
    <property type="match status" value="2"/>
</dbReference>
<proteinExistence type="inferred from homology"/>
<name>A0ABQ8LJT7_LABRO</name>
<protein>
    <recommendedName>
        <fullName evidence="2">ribonuclease H</fullName>
        <ecNumber evidence="2">3.1.26.4</ecNumber>
    </recommendedName>
</protein>
<evidence type="ECO:0000259" key="5">
    <source>
        <dbReference type="PROSITE" id="PS50878"/>
    </source>
</evidence>
<gene>
    <name evidence="7" type="ORF">H4Q32_000655</name>
</gene>
<sequence length="1395" mass="155640">MVSSWVSYLLHPEDVVLIESVLQRCNRDKRAEETMWSVVHFSPAPDLLLVDSLIVVEAEDGVGVQSEVAVETAAEDLNLTTDSFAPYDTRIAVKLKEMDLLIKKQECEAEMIRLKVVEKQAERDIQLRKLDLEARRLAQKPVPSPRTRPISVSSPLTSAGSSSVTHDFSHAPSSDSFDVSKYIKLVPPFRETEVDLYFVAFERVAESSLDYDLVKSAVLRAYELVPEAYRQKFRTHSKTVNQTYVEFKTSAKPPLLNVESSVVPHVVHSSKNETPSKGGRKFANSADIQSFISADILPFSATSFTGNDVLIRGIKMHCANVPLHTVYLKSDIVSGPVNLAVRPQLPVEGVDLILGNDLAGGTVFPRPIVSHKPCTSYKPDLAENFPSVFPACAVTRAQSKKFEKVVDLSRSFLVDDPESVECVLSITPDPDLAVPYEKLTSETPLKVGREHLAAAQKADLSLAKCVMAAECATHAPGSGVVYFWEKGLLMRKWKPQREELGWQEVQQIVLPSGYRHQVLKLAHENVLSGHVVGGKPNQKIPPAPLCPIPVVSDPFERLIIDCVGPLPKAKSGHQYILTIMCATTRFPEAVPLRTLKAKVVVKELLKFCTTFGLPKVIQSDQGSNFTSKVFRQVLESLGINQQTSTAHHPESQGALERFHQTLKTMLRRYCMESGKDWVEGLPFLMFAVRESVQESLGFSPAELVFGHTVRGPLKLLSEQLLNPSSKPVPVDDYVTSLREKLHKAQSLAKIQLSAAQSKMKRQFDKNSVKREFNPGDSVLVFLPSPGSILHSKFAGPYLVERKLNQTNYLIATPDRKCKSRVCHVNRLKAYVERDPSGSPQDESVSPPASSVATVGVVSNYSLEEDGLMRKDVPVSSTRLQNSAILQDLQTFLSHLSSEQSENLTSLLHTFPTLFSDVPGRTTVCVHDIDVGDSSPIKQHPYRVNPWKREIMQTEVEYMLRHGLAEPSQSPWSSPCLLVPKPDNTFRFCTDYRKVNKVTKPDSFPLPRMEDCVDRVGSAKYVTKLDLLKGYWQVPLSQRASEISAFVTPDCFLQYKVLAFGMRNAPATFQRMMHKILSDVTNCEVYLDDIVIYSENWTDHVKTLEKVFKCLTAASLTLNLAKCEFAKVVVTYLGKQVGQGAVKPVEAKISAILEFPVPSNKRELRRFLGMSGYYRSFCPNFSALVSPLTDLLSTSRRFEWTSDCELAFHAAKDLLCNAPVLSAPNFKTPFRLQVDASATGAGAVLLQEDESHVEHPVSYFSKKFSKTQQNYSVIEKEALALLLALQHFEVYLGNSPQPIIVYTDHNPLVFISRMSGSNQRLLRWALAVQEYNLDIRHKKGAENIMADALSRVVLIESVLQRCNRDKRAEETMWSVVHFSPAPDLLLVDSLIVVVQN</sequence>
<dbReference type="SUPFAM" id="SSF56672">
    <property type="entry name" value="DNA/RNA polymerases"/>
    <property type="match status" value="1"/>
</dbReference>
<reference evidence="7 8" key="1">
    <citation type="submission" date="2022-01" db="EMBL/GenBank/DDBJ databases">
        <title>A high-quality chromosome-level genome assembly of rohu carp, Labeo rohita.</title>
        <authorList>
            <person name="Arick M.A. II"/>
            <person name="Hsu C.-Y."/>
            <person name="Magbanua Z."/>
            <person name="Pechanova O."/>
            <person name="Grover C."/>
            <person name="Miller E."/>
            <person name="Thrash A."/>
            <person name="Ezzel L."/>
            <person name="Alam S."/>
            <person name="Benzie J."/>
            <person name="Hamilton M."/>
            <person name="Karsi A."/>
            <person name="Lawrence M.L."/>
            <person name="Peterson D.G."/>
        </authorList>
    </citation>
    <scope>NUCLEOTIDE SEQUENCE [LARGE SCALE GENOMIC DNA]</scope>
    <source>
        <strain evidence="8">BAU-BD-2019</strain>
        <tissue evidence="7">Blood</tissue>
    </source>
</reference>
<feature type="domain" description="Integrase catalytic" evidence="6">
    <location>
        <begin position="550"/>
        <end position="708"/>
    </location>
</feature>